<organism evidence="1 2">
    <name type="scientific">Paenibacillus alginolyticus</name>
    <dbReference type="NCBI Taxonomy" id="59839"/>
    <lineage>
        <taxon>Bacteria</taxon>
        <taxon>Bacillati</taxon>
        <taxon>Bacillota</taxon>
        <taxon>Bacilli</taxon>
        <taxon>Bacillales</taxon>
        <taxon>Paenibacillaceae</taxon>
        <taxon>Paenibacillus</taxon>
    </lineage>
</organism>
<sequence>MDIFGYGEDALTFWAIKNRMSEILFKLNDSTPSNECKVFYRPSFGRSGGEDRAGFGEFDSIIMSRECIFLVESKWKIKNLKLKPEQLNRHKFLRHYIDEWYMDSYTDWDSFLKVASGNLSNRGIKKPLAPAGSILATNIETLLRFIKKRYIDYPEIVDVLLYFSPANEKRIPRTTNTNFQLVHLEYTNKCLGQYLVLEGGDLN</sequence>
<evidence type="ECO:0000313" key="1">
    <source>
        <dbReference type="EMBL" id="MCY9695515.1"/>
    </source>
</evidence>
<evidence type="ECO:0008006" key="3">
    <source>
        <dbReference type="Google" id="ProtNLM"/>
    </source>
</evidence>
<accession>A0ABT4GH59</accession>
<gene>
    <name evidence="1" type="ORF">M5X19_21785</name>
</gene>
<comment type="caution">
    <text evidence="1">The sequence shown here is derived from an EMBL/GenBank/DDBJ whole genome shotgun (WGS) entry which is preliminary data.</text>
</comment>
<reference evidence="1 2" key="1">
    <citation type="submission" date="2022-05" db="EMBL/GenBank/DDBJ databases">
        <title>Genome Sequencing of Bee-Associated Microbes.</title>
        <authorList>
            <person name="Dunlap C."/>
        </authorList>
    </citation>
    <scope>NUCLEOTIDE SEQUENCE [LARGE SCALE GENOMIC DNA]</scope>
    <source>
        <strain evidence="1 2">NRRL B-14421</strain>
    </source>
</reference>
<protein>
    <recommendedName>
        <fullName evidence="3">NERD domain-containing protein</fullName>
    </recommendedName>
</protein>
<proteinExistence type="predicted"/>
<name>A0ABT4GH59_9BACL</name>
<dbReference type="RefSeq" id="WP_268616810.1">
    <property type="nucleotide sequence ID" value="NZ_JAMDMX010000074.1"/>
</dbReference>
<keyword evidence="2" id="KW-1185">Reference proteome</keyword>
<dbReference type="EMBL" id="JAMDMX010000074">
    <property type="protein sequence ID" value="MCY9695515.1"/>
    <property type="molecule type" value="Genomic_DNA"/>
</dbReference>
<evidence type="ECO:0000313" key="2">
    <source>
        <dbReference type="Proteomes" id="UP001527099"/>
    </source>
</evidence>
<dbReference type="Proteomes" id="UP001527099">
    <property type="component" value="Unassembled WGS sequence"/>
</dbReference>